<keyword evidence="2" id="KW-0732">Signal</keyword>
<name>A0A6P5AJU9_BRABE</name>
<dbReference type="NCBIfam" id="NF040941">
    <property type="entry name" value="GGGWT_bact"/>
    <property type="match status" value="1"/>
</dbReference>
<dbReference type="OrthoDB" id="10029634at2759"/>
<evidence type="ECO:0000313" key="5">
    <source>
        <dbReference type="RefSeq" id="XP_019642291.1"/>
    </source>
</evidence>
<accession>A0A6P5AJU9</accession>
<sequence>MRPSVILLLLLYYFGDGGAKKPSKEPARTPAKETRNTQCEMLGRRYLRHCQCGLSDLGLLTAAFIGSSTQQSSSPVNYLEFDMLRRQLGLHLTEIKSVKRLVMDVLRKLEGIAEEQEKMSLRQHTDAGPTVVVPKETCLPVQQKKCPGIMYVGHISCTDILLSGTNTSGIYTIYPRFHNNSFPVYCDMDTNGGGWTVIQRRINGSIKFFRPWKDYKEGFGDLEGEFWLGLDNIHALTRSFGSTLLRIQVETFEGHWHIAQYDGFKVANESENYRMTAGRFTYGSNVPDSFSYHDGANFSTFDRDNDGDEDVNCGKKSRGGWWYKGGMPGRNKCGLSNPNGLYHLGAYEGEENGIYWYFWRSDYLYSFRKVVMMVRPSHYYYSPTQGHNRRPPGFPHNNPGPQPYPYPYPYPSYNNNGRVPQQYTSYNNPVPEPYPYPAPSPQQPYPYPAPAPYPTGYDAASLRESAPSADASSQYYYQRYMQADKPGEK</sequence>
<dbReference type="KEGG" id="bbel:109483694"/>
<feature type="signal peptide" evidence="2">
    <location>
        <begin position="1"/>
        <end position="19"/>
    </location>
</feature>
<dbReference type="SMART" id="SM00186">
    <property type="entry name" value="FBG"/>
    <property type="match status" value="1"/>
</dbReference>
<feature type="compositionally biased region" description="Pro residues" evidence="1">
    <location>
        <begin position="430"/>
        <end position="453"/>
    </location>
</feature>
<dbReference type="GeneID" id="109483694"/>
<dbReference type="Proteomes" id="UP000515135">
    <property type="component" value="Unplaced"/>
</dbReference>
<feature type="chain" id="PRO_5027747779" evidence="2">
    <location>
        <begin position="20"/>
        <end position="489"/>
    </location>
</feature>
<dbReference type="InterPro" id="IPR036056">
    <property type="entry name" value="Fibrinogen-like_C"/>
</dbReference>
<reference evidence="5" key="1">
    <citation type="submission" date="2025-08" db="UniProtKB">
        <authorList>
            <consortium name="RefSeq"/>
        </authorList>
    </citation>
    <scope>IDENTIFICATION</scope>
    <source>
        <tissue evidence="5">Gonad</tissue>
    </source>
</reference>
<dbReference type="RefSeq" id="XP_019642291.1">
    <property type="nucleotide sequence ID" value="XM_019786732.1"/>
</dbReference>
<feature type="compositionally biased region" description="Pro residues" evidence="1">
    <location>
        <begin position="392"/>
        <end position="410"/>
    </location>
</feature>
<proteinExistence type="predicted"/>
<dbReference type="AlphaFoldDB" id="A0A6P5AJU9"/>
<dbReference type="Gene3D" id="3.90.215.10">
    <property type="entry name" value="Gamma Fibrinogen, chain A, domain 1"/>
    <property type="match status" value="1"/>
</dbReference>
<dbReference type="InterPro" id="IPR002181">
    <property type="entry name" value="Fibrinogen_a/b/g_C_dom"/>
</dbReference>
<evidence type="ECO:0000256" key="2">
    <source>
        <dbReference type="SAM" id="SignalP"/>
    </source>
</evidence>
<dbReference type="PANTHER" id="PTHR19143:SF394">
    <property type="entry name" value="ANGIOPOIETIN-RELATED PROTEIN 3-LIKE"/>
    <property type="match status" value="1"/>
</dbReference>
<dbReference type="PANTHER" id="PTHR19143">
    <property type="entry name" value="FIBRINOGEN/TENASCIN/ANGIOPOEITIN"/>
    <property type="match status" value="1"/>
</dbReference>
<dbReference type="CDD" id="cd00087">
    <property type="entry name" value="FReD"/>
    <property type="match status" value="1"/>
</dbReference>
<dbReference type="InterPro" id="IPR050373">
    <property type="entry name" value="Fibrinogen_C-term_domain"/>
</dbReference>
<feature type="region of interest" description="Disordered" evidence="1">
    <location>
        <begin position="387"/>
        <end position="489"/>
    </location>
</feature>
<feature type="compositionally biased region" description="Polar residues" evidence="1">
    <location>
        <begin position="417"/>
        <end position="428"/>
    </location>
</feature>
<evidence type="ECO:0000259" key="3">
    <source>
        <dbReference type="PROSITE" id="PS51406"/>
    </source>
</evidence>
<protein>
    <submittedName>
        <fullName evidence="5">Fibroleukin-like</fullName>
    </submittedName>
</protein>
<dbReference type="Pfam" id="PF00147">
    <property type="entry name" value="Fibrinogen_C"/>
    <property type="match status" value="1"/>
</dbReference>
<feature type="domain" description="Fibrinogen C-terminal" evidence="3">
    <location>
        <begin position="148"/>
        <end position="378"/>
    </location>
</feature>
<dbReference type="PROSITE" id="PS51406">
    <property type="entry name" value="FIBRINOGEN_C_2"/>
    <property type="match status" value="1"/>
</dbReference>
<evidence type="ECO:0000256" key="1">
    <source>
        <dbReference type="SAM" id="MobiDB-lite"/>
    </source>
</evidence>
<evidence type="ECO:0000313" key="4">
    <source>
        <dbReference type="Proteomes" id="UP000515135"/>
    </source>
</evidence>
<gene>
    <name evidence="5" type="primary">LOC109483694</name>
</gene>
<keyword evidence="4" id="KW-1185">Reference proteome</keyword>
<dbReference type="GO" id="GO:0005615">
    <property type="term" value="C:extracellular space"/>
    <property type="evidence" value="ECO:0007669"/>
    <property type="project" value="TreeGrafter"/>
</dbReference>
<dbReference type="SUPFAM" id="SSF56496">
    <property type="entry name" value="Fibrinogen C-terminal domain-like"/>
    <property type="match status" value="1"/>
</dbReference>
<organism evidence="4 5">
    <name type="scientific">Branchiostoma belcheri</name>
    <name type="common">Amphioxus</name>
    <dbReference type="NCBI Taxonomy" id="7741"/>
    <lineage>
        <taxon>Eukaryota</taxon>
        <taxon>Metazoa</taxon>
        <taxon>Chordata</taxon>
        <taxon>Cephalochordata</taxon>
        <taxon>Leptocardii</taxon>
        <taxon>Amphioxiformes</taxon>
        <taxon>Branchiostomatidae</taxon>
        <taxon>Branchiostoma</taxon>
    </lineage>
</organism>
<dbReference type="InterPro" id="IPR014716">
    <property type="entry name" value="Fibrinogen_a/b/g_C_1"/>
</dbReference>